<gene>
    <name evidence="1" type="ORF">PLAN_70420</name>
</gene>
<protein>
    <submittedName>
        <fullName evidence="1">Uncharacterized protein</fullName>
    </submittedName>
</protein>
<organism evidence="1 2">
    <name type="scientific">Planktothrix rubescens CCAP 1459/22</name>
    <dbReference type="NCBI Taxonomy" id="329571"/>
    <lineage>
        <taxon>Bacteria</taxon>
        <taxon>Bacillati</taxon>
        <taxon>Cyanobacteriota</taxon>
        <taxon>Cyanophyceae</taxon>
        <taxon>Oscillatoriophycideae</taxon>
        <taxon>Oscillatoriales</taxon>
        <taxon>Microcoleaceae</taxon>
        <taxon>Planktothrix</taxon>
    </lineage>
</organism>
<name>A0A6J7ZTW6_PLARU</name>
<dbReference type="Proteomes" id="UP000196521">
    <property type="component" value="Unassembled WGS sequence"/>
</dbReference>
<dbReference type="EMBL" id="CZCZ02000017">
    <property type="protein sequence ID" value="CAC5345843.1"/>
    <property type="molecule type" value="Genomic_DNA"/>
</dbReference>
<evidence type="ECO:0000313" key="1">
    <source>
        <dbReference type="EMBL" id="CAC5345843.1"/>
    </source>
</evidence>
<accession>A0A6J7ZTW6</accession>
<comment type="caution">
    <text evidence="1">The sequence shown here is derived from an EMBL/GenBank/DDBJ whole genome shotgun (WGS) entry which is preliminary data.</text>
</comment>
<dbReference type="AlphaFoldDB" id="A0A6J7ZTW6"/>
<reference evidence="1" key="1">
    <citation type="submission" date="2020-05" db="EMBL/GenBank/DDBJ databases">
        <authorList>
            <consortium name="Genoscope - CEA"/>
            <person name="William W."/>
        </authorList>
    </citation>
    <scope>NUCLEOTIDE SEQUENCE [LARGE SCALE GENOMIC DNA]</scope>
    <source>
        <strain evidence="1">PCC 7821</strain>
    </source>
</reference>
<evidence type="ECO:0000313" key="2">
    <source>
        <dbReference type="Proteomes" id="UP000196521"/>
    </source>
</evidence>
<keyword evidence="2" id="KW-1185">Reference proteome</keyword>
<proteinExistence type="predicted"/>
<sequence length="38" mass="4295">MNKTFNIAPAKMPPYSTIRKVIMGVNWEKLLAISQSES</sequence>